<dbReference type="GO" id="GO:0005509">
    <property type="term" value="F:calcium ion binding"/>
    <property type="evidence" value="ECO:0007669"/>
    <property type="project" value="InterPro"/>
</dbReference>
<evidence type="ECO:0000313" key="3">
    <source>
        <dbReference type="Proteomes" id="UP000601435"/>
    </source>
</evidence>
<feature type="domain" description="EF-hand" evidence="1">
    <location>
        <begin position="9"/>
        <end position="44"/>
    </location>
</feature>
<dbReference type="PROSITE" id="PS50222">
    <property type="entry name" value="EF_HAND_2"/>
    <property type="match status" value="1"/>
</dbReference>
<evidence type="ECO:0000313" key="2">
    <source>
        <dbReference type="EMBL" id="CAE7264232.1"/>
    </source>
</evidence>
<reference evidence="2" key="1">
    <citation type="submission" date="2021-02" db="EMBL/GenBank/DDBJ databases">
        <authorList>
            <person name="Dougan E. K."/>
            <person name="Rhodes N."/>
            <person name="Thang M."/>
            <person name="Chan C."/>
        </authorList>
    </citation>
    <scope>NUCLEOTIDE SEQUENCE</scope>
</reference>
<dbReference type="EMBL" id="CAJNJA010010919">
    <property type="protein sequence ID" value="CAE7264232.1"/>
    <property type="molecule type" value="Genomic_DNA"/>
</dbReference>
<evidence type="ECO:0000259" key="1">
    <source>
        <dbReference type="PROSITE" id="PS50222"/>
    </source>
</evidence>
<dbReference type="AlphaFoldDB" id="A0A812MF85"/>
<proteinExistence type="predicted"/>
<dbReference type="Proteomes" id="UP000601435">
    <property type="component" value="Unassembled WGS sequence"/>
</dbReference>
<protein>
    <submittedName>
        <fullName evidence="2">Ctss protein</fullName>
    </submittedName>
</protein>
<dbReference type="OrthoDB" id="448568at2759"/>
<name>A0A812MF85_9DINO</name>
<dbReference type="InterPro" id="IPR002048">
    <property type="entry name" value="EF_hand_dom"/>
</dbReference>
<sequence length="556" mass="60993">MADESRPTRRAVLLEEVFRILDSKQRGFVSKVELAHILDAMQADAKGPMPIPEALLPHKISRDCKVSPQDLTGWLEALSVAELEDVKWFAESVVKVESELREVWLHAVKRWQEAVVQLQSRDLHRYLLSSQPSRVARWLQLRTDTSEPVGLPGLGFSQHEVETLFADETADDINACHEHIQPFLLAVQLREELGQLELSADTAGLASELLAKLVQLASSRDLACLLTHEETLGLATSLVGVDGVPQQVTVEASKLIMTILGCFHGRLLPQVIESMRAAVIWKTSAGLMPGNIECDIHSERVDDLNSIQLERICGRDPFQLIDHAVQLSAISLGFAMVIQPQLLMPETLDALNCAASALCTATFCGTWPWRNVQIRHLARLQKLPRRRVQSPATIRLRRLEVSHAEAFGGMSWNLLLEPLAACGGTCLQELCLGHFLINAGGQIPDSCGFWTVLRQVTGQLQTLQLPHLVVCIPGGSPAAFAEGSSAALPAVRALQIPHATLIECRARSLVAEAVSSQTACWEVASWAGVQQVHLNAKATYCTRHSISILCFPAGFL</sequence>
<accession>A0A812MF85</accession>
<organism evidence="2 3">
    <name type="scientific">Symbiodinium necroappetens</name>
    <dbReference type="NCBI Taxonomy" id="1628268"/>
    <lineage>
        <taxon>Eukaryota</taxon>
        <taxon>Sar</taxon>
        <taxon>Alveolata</taxon>
        <taxon>Dinophyceae</taxon>
        <taxon>Suessiales</taxon>
        <taxon>Symbiodiniaceae</taxon>
        <taxon>Symbiodinium</taxon>
    </lineage>
</organism>
<gene>
    <name evidence="2" type="primary">Ctss</name>
    <name evidence="2" type="ORF">SNEC2469_LOCUS6144</name>
</gene>
<keyword evidence="3" id="KW-1185">Reference proteome</keyword>
<comment type="caution">
    <text evidence="2">The sequence shown here is derived from an EMBL/GenBank/DDBJ whole genome shotgun (WGS) entry which is preliminary data.</text>
</comment>